<keyword evidence="3" id="KW-1003">Cell membrane</keyword>
<keyword evidence="7 9" id="KW-0472">Membrane</keyword>
<dbReference type="AlphaFoldDB" id="A0A917ZBT3"/>
<evidence type="ECO:0000256" key="7">
    <source>
        <dbReference type="ARBA" id="ARBA00023136"/>
    </source>
</evidence>
<keyword evidence="6 9" id="KW-1133">Transmembrane helix</keyword>
<dbReference type="GO" id="GO:0006865">
    <property type="term" value="P:amino acid transport"/>
    <property type="evidence" value="ECO:0007669"/>
    <property type="project" value="UniProtKB-KW"/>
</dbReference>
<keyword evidence="5" id="KW-0029">Amino-acid transport</keyword>
<sequence>MQTVLSGLESGSWFALLGLAIVVVMKAADVPNFAMAEIGLVATYVGTVLNAAGISFWPAVVVTLVIGTLLAIVIDLALMRKLAKHGHFPLLLMTIGLSLALNALIGLIWGHEPRSFTAPWSGNHLDVGGLDVSWAQVVTIVVGALGAIGITAFFRSPMGAQMRAVAENRETARLIGVNAGRLSAIAWGLGGLIASTAVMLQAQSTLVSTHSAASLIIYGFVAATMGGFVSLFGTFAGGLALGIIQQVVGTYISTSAQFAVALLAVFLVLMLRPGGFTKGMRLRDV</sequence>
<reference evidence="10" key="2">
    <citation type="submission" date="2020-09" db="EMBL/GenBank/DDBJ databases">
        <authorList>
            <person name="Sun Q."/>
            <person name="Zhou Y."/>
        </authorList>
    </citation>
    <scope>NUCLEOTIDE SEQUENCE</scope>
    <source>
        <strain evidence="10">CGMCC 4.7368</strain>
    </source>
</reference>
<dbReference type="CDD" id="cd06582">
    <property type="entry name" value="TM_PBP1_LivH_like"/>
    <property type="match status" value="1"/>
</dbReference>
<evidence type="ECO:0000256" key="6">
    <source>
        <dbReference type="ARBA" id="ARBA00022989"/>
    </source>
</evidence>
<evidence type="ECO:0000256" key="2">
    <source>
        <dbReference type="ARBA" id="ARBA00022448"/>
    </source>
</evidence>
<dbReference type="PANTHER" id="PTHR11795:SF451">
    <property type="entry name" value="ABC TRANSPORTER PERMEASE PROTEIN"/>
    <property type="match status" value="1"/>
</dbReference>
<evidence type="ECO:0000313" key="10">
    <source>
        <dbReference type="EMBL" id="GGO79906.1"/>
    </source>
</evidence>
<organism evidence="10 11">
    <name type="scientific">Nonomuraea cavernae</name>
    <dbReference type="NCBI Taxonomy" id="2045107"/>
    <lineage>
        <taxon>Bacteria</taxon>
        <taxon>Bacillati</taxon>
        <taxon>Actinomycetota</taxon>
        <taxon>Actinomycetes</taxon>
        <taxon>Streptosporangiales</taxon>
        <taxon>Streptosporangiaceae</taxon>
        <taxon>Nonomuraea</taxon>
    </lineage>
</organism>
<dbReference type="EMBL" id="BMNH01000030">
    <property type="protein sequence ID" value="GGO79906.1"/>
    <property type="molecule type" value="Genomic_DNA"/>
</dbReference>
<dbReference type="Pfam" id="PF02653">
    <property type="entry name" value="BPD_transp_2"/>
    <property type="match status" value="1"/>
</dbReference>
<keyword evidence="11" id="KW-1185">Reference proteome</keyword>
<dbReference type="InterPro" id="IPR052157">
    <property type="entry name" value="BCAA_transport_permease"/>
</dbReference>
<dbReference type="GO" id="GO:0005886">
    <property type="term" value="C:plasma membrane"/>
    <property type="evidence" value="ECO:0007669"/>
    <property type="project" value="UniProtKB-SubCell"/>
</dbReference>
<keyword evidence="4 9" id="KW-0812">Transmembrane</keyword>
<name>A0A917ZBT3_9ACTN</name>
<feature type="transmembrane region" description="Helical" evidence="9">
    <location>
        <begin position="250"/>
        <end position="271"/>
    </location>
</feature>
<feature type="transmembrane region" description="Helical" evidence="9">
    <location>
        <begin position="90"/>
        <end position="110"/>
    </location>
</feature>
<feature type="transmembrane region" description="Helical" evidence="9">
    <location>
        <begin position="12"/>
        <end position="34"/>
    </location>
</feature>
<dbReference type="InterPro" id="IPR001851">
    <property type="entry name" value="ABC_transp_permease"/>
</dbReference>
<evidence type="ECO:0000256" key="4">
    <source>
        <dbReference type="ARBA" id="ARBA00022692"/>
    </source>
</evidence>
<protein>
    <submittedName>
        <fullName evidence="10">Branched-chain amino acid ABC transporter permease</fullName>
    </submittedName>
</protein>
<comment type="caution">
    <text evidence="10">The sequence shown here is derived from an EMBL/GenBank/DDBJ whole genome shotgun (WGS) entry which is preliminary data.</text>
</comment>
<comment type="similarity">
    <text evidence="8">Belongs to the binding-protein-dependent transport system permease family. LivHM subfamily.</text>
</comment>
<evidence type="ECO:0000256" key="8">
    <source>
        <dbReference type="ARBA" id="ARBA00037998"/>
    </source>
</evidence>
<comment type="subcellular location">
    <subcellularLocation>
        <location evidence="1">Cell membrane</location>
        <topology evidence="1">Multi-pass membrane protein</topology>
    </subcellularLocation>
</comment>
<feature type="transmembrane region" description="Helical" evidence="9">
    <location>
        <begin position="134"/>
        <end position="154"/>
    </location>
</feature>
<dbReference type="Proteomes" id="UP000646523">
    <property type="component" value="Unassembled WGS sequence"/>
</dbReference>
<dbReference type="GO" id="GO:0022857">
    <property type="term" value="F:transmembrane transporter activity"/>
    <property type="evidence" value="ECO:0007669"/>
    <property type="project" value="InterPro"/>
</dbReference>
<evidence type="ECO:0000313" key="11">
    <source>
        <dbReference type="Proteomes" id="UP000646523"/>
    </source>
</evidence>
<proteinExistence type="inferred from homology"/>
<evidence type="ECO:0000256" key="9">
    <source>
        <dbReference type="SAM" id="Phobius"/>
    </source>
</evidence>
<evidence type="ECO:0000256" key="1">
    <source>
        <dbReference type="ARBA" id="ARBA00004651"/>
    </source>
</evidence>
<evidence type="ECO:0000256" key="5">
    <source>
        <dbReference type="ARBA" id="ARBA00022970"/>
    </source>
</evidence>
<gene>
    <name evidence="10" type="ORF">GCM10012289_65310</name>
</gene>
<feature type="transmembrane region" description="Helical" evidence="9">
    <location>
        <begin position="54"/>
        <end position="78"/>
    </location>
</feature>
<reference evidence="10" key="1">
    <citation type="journal article" date="2014" name="Int. J. Syst. Evol. Microbiol.">
        <title>Complete genome sequence of Corynebacterium casei LMG S-19264T (=DSM 44701T), isolated from a smear-ripened cheese.</title>
        <authorList>
            <consortium name="US DOE Joint Genome Institute (JGI-PGF)"/>
            <person name="Walter F."/>
            <person name="Albersmeier A."/>
            <person name="Kalinowski J."/>
            <person name="Ruckert C."/>
        </authorList>
    </citation>
    <scope>NUCLEOTIDE SEQUENCE</scope>
    <source>
        <strain evidence="10">CGMCC 4.7368</strain>
    </source>
</reference>
<keyword evidence="2" id="KW-0813">Transport</keyword>
<accession>A0A917ZBT3</accession>
<dbReference type="PANTHER" id="PTHR11795">
    <property type="entry name" value="BRANCHED-CHAIN AMINO ACID TRANSPORT SYSTEM PERMEASE PROTEIN LIVH"/>
    <property type="match status" value="1"/>
</dbReference>
<evidence type="ECO:0000256" key="3">
    <source>
        <dbReference type="ARBA" id="ARBA00022475"/>
    </source>
</evidence>
<feature type="transmembrane region" description="Helical" evidence="9">
    <location>
        <begin position="215"/>
        <end position="244"/>
    </location>
</feature>